<organism evidence="3">
    <name type="scientific">Sesamum latifolium</name>
    <dbReference type="NCBI Taxonomy" id="2727402"/>
    <lineage>
        <taxon>Eukaryota</taxon>
        <taxon>Viridiplantae</taxon>
        <taxon>Streptophyta</taxon>
        <taxon>Embryophyta</taxon>
        <taxon>Tracheophyta</taxon>
        <taxon>Spermatophyta</taxon>
        <taxon>Magnoliopsida</taxon>
        <taxon>eudicotyledons</taxon>
        <taxon>Gunneridae</taxon>
        <taxon>Pentapetalae</taxon>
        <taxon>asterids</taxon>
        <taxon>lamiids</taxon>
        <taxon>Lamiales</taxon>
        <taxon>Pedaliaceae</taxon>
        <taxon>Sesamum</taxon>
    </lineage>
</organism>
<feature type="domain" description="Retrotransposon Copia-like N-terminal" evidence="2">
    <location>
        <begin position="14"/>
        <end position="59"/>
    </location>
</feature>
<dbReference type="InterPro" id="IPR043502">
    <property type="entry name" value="DNA/RNA_pol_sf"/>
</dbReference>
<evidence type="ECO:0000259" key="1">
    <source>
        <dbReference type="Pfam" id="PF07727"/>
    </source>
</evidence>
<dbReference type="Pfam" id="PF14244">
    <property type="entry name" value="Retrotran_gag_3"/>
    <property type="match status" value="1"/>
</dbReference>
<proteinExistence type="predicted"/>
<feature type="domain" description="Reverse transcriptase Ty1/copia-type" evidence="1">
    <location>
        <begin position="404"/>
        <end position="569"/>
    </location>
</feature>
<dbReference type="EMBL" id="JACGWN010000207">
    <property type="protein sequence ID" value="KAL0386347.1"/>
    <property type="molecule type" value="Genomic_DNA"/>
</dbReference>
<gene>
    <name evidence="3" type="ORF">Slati_4606700</name>
</gene>
<sequence>MRTAAESVAARSNSTEHSGLVMISARFNGTNWLTWSRSVRIALKGKDRLGFIDGSCGRPTEGSVELRQWKITDSLEPLGRIRSKIWRIRWSSCIQNQMRNQLYYSSNKAKQEEIEEDHLMQFLMGLSEPYDNIRSQILVLDPLPSVNKAYSMILRVKRQRRVNMEYADVNENSAMLARGQDYRQKNFVKKRGIVDKKSMTCDYCNKIGHDRDTCFRLHGIPEWYKDLNEQKKKGPVTRAYAAAETQNTVNKLNSQGDDLVSDLLEALKTIQSNKLTRDPVQVHFAQDMEMAGPVLISTDTLDHTHIPSNTDDPIPSISVSAESLADVEPPIDTVPVLPSRTLQLQGGQGCQEWEEAMRQELDALKKNDTWEVVALPPGKKAIGNKRVYKLKLKADGSIDRYKARWPVHQVDINNAFLHGFLDEDIYMQAPAGYVVPKGKVCKLKRSLYGLKQASREWNLELTSKLLAFGFHQSAHDHCLFIKHTGNGMIALLVYVDDVLITCVSKSKITEVKEFLHSAFTIKDLGNAKYFLGLEIARSSSGTSITKHKFIRDIITDTGLQSARAASSPVPPGLKLSAHNSTPLSDAEPYRRLVVRLLYLSFTRLDISLELSN</sequence>
<dbReference type="Pfam" id="PF07727">
    <property type="entry name" value="RVT_2"/>
    <property type="match status" value="1"/>
</dbReference>
<dbReference type="InterPro" id="IPR029472">
    <property type="entry name" value="Copia-like_N"/>
</dbReference>
<evidence type="ECO:0000313" key="3">
    <source>
        <dbReference type="EMBL" id="KAL0386347.1"/>
    </source>
</evidence>
<dbReference type="PANTHER" id="PTHR34222:SF99">
    <property type="entry name" value="PROTEIN, PUTATIVE-RELATED"/>
    <property type="match status" value="1"/>
</dbReference>
<dbReference type="AlphaFoldDB" id="A0AAW2S2Q8"/>
<comment type="caution">
    <text evidence="3">The sequence shown here is derived from an EMBL/GenBank/DDBJ whole genome shotgun (WGS) entry which is preliminary data.</text>
</comment>
<evidence type="ECO:0000259" key="2">
    <source>
        <dbReference type="Pfam" id="PF14244"/>
    </source>
</evidence>
<dbReference type="InterPro" id="IPR013103">
    <property type="entry name" value="RVT_2"/>
</dbReference>
<reference evidence="3" key="2">
    <citation type="journal article" date="2024" name="Plant">
        <title>Genomic evolution and insights into agronomic trait innovations of Sesamum species.</title>
        <authorList>
            <person name="Miao H."/>
            <person name="Wang L."/>
            <person name="Qu L."/>
            <person name="Liu H."/>
            <person name="Sun Y."/>
            <person name="Le M."/>
            <person name="Wang Q."/>
            <person name="Wei S."/>
            <person name="Zheng Y."/>
            <person name="Lin W."/>
            <person name="Duan Y."/>
            <person name="Cao H."/>
            <person name="Xiong S."/>
            <person name="Wang X."/>
            <person name="Wei L."/>
            <person name="Li C."/>
            <person name="Ma Q."/>
            <person name="Ju M."/>
            <person name="Zhao R."/>
            <person name="Li G."/>
            <person name="Mu C."/>
            <person name="Tian Q."/>
            <person name="Mei H."/>
            <person name="Zhang T."/>
            <person name="Gao T."/>
            <person name="Zhang H."/>
        </authorList>
    </citation>
    <scope>NUCLEOTIDE SEQUENCE</scope>
    <source>
        <strain evidence="3">KEN1</strain>
    </source>
</reference>
<accession>A0AAW2S2Q8</accession>
<name>A0AAW2S2Q8_9LAMI</name>
<dbReference type="PANTHER" id="PTHR34222">
    <property type="entry name" value="GAG_PRE-INTEGRS DOMAIN-CONTAINING PROTEIN"/>
    <property type="match status" value="1"/>
</dbReference>
<reference evidence="3" key="1">
    <citation type="submission" date="2020-06" db="EMBL/GenBank/DDBJ databases">
        <authorList>
            <person name="Li T."/>
            <person name="Hu X."/>
            <person name="Zhang T."/>
            <person name="Song X."/>
            <person name="Zhang H."/>
            <person name="Dai N."/>
            <person name="Sheng W."/>
            <person name="Hou X."/>
            <person name="Wei L."/>
        </authorList>
    </citation>
    <scope>NUCLEOTIDE SEQUENCE</scope>
    <source>
        <strain evidence="3">KEN1</strain>
        <tissue evidence="3">Leaf</tissue>
    </source>
</reference>
<protein>
    <submittedName>
        <fullName evidence="3">Retrovirus-related Pol polyprotein from transposon RE1</fullName>
    </submittedName>
</protein>
<dbReference type="SUPFAM" id="SSF56672">
    <property type="entry name" value="DNA/RNA polymerases"/>
    <property type="match status" value="1"/>
</dbReference>